<dbReference type="PROSITE" id="PS51748">
    <property type="entry name" value="HEXOKINASE_2"/>
    <property type="match status" value="1"/>
</dbReference>
<evidence type="ECO:0000313" key="9">
    <source>
        <dbReference type="EMBL" id="KAF1921052.1"/>
    </source>
</evidence>
<dbReference type="GO" id="GO:0008865">
    <property type="term" value="F:fructokinase activity"/>
    <property type="evidence" value="ECO:0007669"/>
    <property type="project" value="TreeGrafter"/>
</dbReference>
<dbReference type="PRINTS" id="PR00475">
    <property type="entry name" value="HEXOKINASE"/>
</dbReference>
<dbReference type="Gene3D" id="3.40.367.20">
    <property type="match status" value="1"/>
</dbReference>
<keyword evidence="3 6" id="KW-0547">Nucleotide-binding</keyword>
<evidence type="ECO:0000256" key="1">
    <source>
        <dbReference type="ARBA" id="ARBA00009225"/>
    </source>
</evidence>
<evidence type="ECO:0000256" key="5">
    <source>
        <dbReference type="ARBA" id="ARBA00022840"/>
    </source>
</evidence>
<dbReference type="GO" id="GO:0005739">
    <property type="term" value="C:mitochondrion"/>
    <property type="evidence" value="ECO:0007669"/>
    <property type="project" value="TreeGrafter"/>
</dbReference>
<dbReference type="Pfam" id="PF03727">
    <property type="entry name" value="Hexokinase_2"/>
    <property type="match status" value="1"/>
</dbReference>
<dbReference type="EMBL" id="ML979132">
    <property type="protein sequence ID" value="KAF1921052.1"/>
    <property type="molecule type" value="Genomic_DNA"/>
</dbReference>
<dbReference type="PANTHER" id="PTHR19443">
    <property type="entry name" value="HEXOKINASE"/>
    <property type="match status" value="1"/>
</dbReference>
<dbReference type="InterPro" id="IPR022672">
    <property type="entry name" value="Hexokinase_N"/>
</dbReference>
<protein>
    <recommendedName>
        <fullName evidence="6">Phosphotransferase</fullName>
        <ecNumber evidence="6">2.7.1.-</ecNumber>
    </recommendedName>
</protein>
<dbReference type="EC" id="2.7.1.-" evidence="6"/>
<dbReference type="UniPathway" id="UPA00109">
    <property type="reaction ID" value="UER00180"/>
</dbReference>
<dbReference type="Gene3D" id="3.30.420.40">
    <property type="match status" value="1"/>
</dbReference>
<keyword evidence="5 6" id="KW-0067">ATP-binding</keyword>
<dbReference type="InterPro" id="IPR001312">
    <property type="entry name" value="Hexokinase"/>
</dbReference>
<feature type="domain" description="Hexokinase C-terminal" evidence="8">
    <location>
        <begin position="300"/>
        <end position="550"/>
    </location>
</feature>
<reference evidence="9" key="1">
    <citation type="journal article" date="2020" name="Stud. Mycol.">
        <title>101 Dothideomycetes genomes: a test case for predicting lifestyles and emergence of pathogens.</title>
        <authorList>
            <person name="Haridas S."/>
            <person name="Albert R."/>
            <person name="Binder M."/>
            <person name="Bloem J."/>
            <person name="Labutti K."/>
            <person name="Salamov A."/>
            <person name="Andreopoulos B."/>
            <person name="Baker S."/>
            <person name="Barry K."/>
            <person name="Bills G."/>
            <person name="Bluhm B."/>
            <person name="Cannon C."/>
            <person name="Castanera R."/>
            <person name="Culley D."/>
            <person name="Daum C."/>
            <person name="Ezra D."/>
            <person name="Gonzalez J."/>
            <person name="Henrissat B."/>
            <person name="Kuo A."/>
            <person name="Liang C."/>
            <person name="Lipzen A."/>
            <person name="Lutzoni F."/>
            <person name="Magnuson J."/>
            <person name="Mondo S."/>
            <person name="Nolan M."/>
            <person name="Ohm R."/>
            <person name="Pangilinan J."/>
            <person name="Park H.-J."/>
            <person name="Ramirez L."/>
            <person name="Alfaro M."/>
            <person name="Sun H."/>
            <person name="Tritt A."/>
            <person name="Yoshinaga Y."/>
            <person name="Zwiers L.-H."/>
            <person name="Turgeon B."/>
            <person name="Goodwin S."/>
            <person name="Spatafora J."/>
            <person name="Crous P."/>
            <person name="Grigoriev I."/>
        </authorList>
    </citation>
    <scope>NUCLEOTIDE SEQUENCE</scope>
    <source>
        <strain evidence="9">HMLAC05119</strain>
    </source>
</reference>
<keyword evidence="4 6" id="KW-0418">Kinase</keyword>
<dbReference type="GO" id="GO:0006013">
    <property type="term" value="P:mannose metabolic process"/>
    <property type="evidence" value="ECO:0007669"/>
    <property type="project" value="TreeGrafter"/>
</dbReference>
<dbReference type="GO" id="GO:0006006">
    <property type="term" value="P:glucose metabolic process"/>
    <property type="evidence" value="ECO:0007669"/>
    <property type="project" value="TreeGrafter"/>
</dbReference>
<evidence type="ECO:0000256" key="2">
    <source>
        <dbReference type="ARBA" id="ARBA00022679"/>
    </source>
</evidence>
<dbReference type="GO" id="GO:0005536">
    <property type="term" value="F:D-glucose binding"/>
    <property type="evidence" value="ECO:0007669"/>
    <property type="project" value="InterPro"/>
</dbReference>
<comment type="similarity">
    <text evidence="1 6">Belongs to the hexokinase family.</text>
</comment>
<organism evidence="9 10">
    <name type="scientific">Ampelomyces quisqualis</name>
    <name type="common">Powdery mildew agent</name>
    <dbReference type="NCBI Taxonomy" id="50730"/>
    <lineage>
        <taxon>Eukaryota</taxon>
        <taxon>Fungi</taxon>
        <taxon>Dikarya</taxon>
        <taxon>Ascomycota</taxon>
        <taxon>Pezizomycotina</taxon>
        <taxon>Dothideomycetes</taxon>
        <taxon>Pleosporomycetidae</taxon>
        <taxon>Pleosporales</taxon>
        <taxon>Pleosporineae</taxon>
        <taxon>Phaeosphaeriaceae</taxon>
        <taxon>Ampelomyces</taxon>
    </lineage>
</organism>
<evidence type="ECO:0000256" key="4">
    <source>
        <dbReference type="ARBA" id="ARBA00022777"/>
    </source>
</evidence>
<keyword evidence="2 6" id="KW-0808">Transferase</keyword>
<evidence type="ECO:0000259" key="7">
    <source>
        <dbReference type="Pfam" id="PF00349"/>
    </source>
</evidence>
<dbReference type="Pfam" id="PF00349">
    <property type="entry name" value="Hexokinase_1"/>
    <property type="match status" value="1"/>
</dbReference>
<keyword evidence="6" id="KW-0324">Glycolysis</keyword>
<dbReference type="InterPro" id="IPR043129">
    <property type="entry name" value="ATPase_NBD"/>
</dbReference>
<proteinExistence type="inferred from homology"/>
<dbReference type="GO" id="GO:0006096">
    <property type="term" value="P:glycolytic process"/>
    <property type="evidence" value="ECO:0007669"/>
    <property type="project" value="UniProtKB-UniPathway"/>
</dbReference>
<dbReference type="PANTHER" id="PTHR19443:SF24">
    <property type="entry name" value="PHOSPHOTRANSFERASE"/>
    <property type="match status" value="1"/>
</dbReference>
<keyword evidence="10" id="KW-1185">Reference proteome</keyword>
<evidence type="ECO:0000259" key="8">
    <source>
        <dbReference type="Pfam" id="PF03727"/>
    </source>
</evidence>
<feature type="domain" description="Hexokinase N-terminal" evidence="7">
    <location>
        <begin position="103"/>
        <end position="293"/>
    </location>
</feature>
<evidence type="ECO:0000313" key="10">
    <source>
        <dbReference type="Proteomes" id="UP000800096"/>
    </source>
</evidence>
<dbReference type="SUPFAM" id="SSF53067">
    <property type="entry name" value="Actin-like ATPase domain"/>
    <property type="match status" value="2"/>
</dbReference>
<name>A0A6A5R052_AMPQU</name>
<evidence type="ECO:0000256" key="6">
    <source>
        <dbReference type="RuleBase" id="RU362007"/>
    </source>
</evidence>
<dbReference type="GO" id="GO:0005524">
    <property type="term" value="F:ATP binding"/>
    <property type="evidence" value="ECO:0007669"/>
    <property type="project" value="UniProtKB-UniRule"/>
</dbReference>
<dbReference type="InterPro" id="IPR022673">
    <property type="entry name" value="Hexokinase_C"/>
</dbReference>
<gene>
    <name evidence="9" type="ORF">BDU57DRAFT_509617</name>
</gene>
<dbReference type="GO" id="GO:0005829">
    <property type="term" value="C:cytosol"/>
    <property type="evidence" value="ECO:0007669"/>
    <property type="project" value="TreeGrafter"/>
</dbReference>
<dbReference type="GO" id="GO:0019158">
    <property type="term" value="F:mannokinase activity"/>
    <property type="evidence" value="ECO:0007669"/>
    <property type="project" value="TreeGrafter"/>
</dbReference>
<dbReference type="Proteomes" id="UP000800096">
    <property type="component" value="Unassembled WGS sequence"/>
</dbReference>
<dbReference type="GO" id="GO:0001678">
    <property type="term" value="P:intracellular glucose homeostasis"/>
    <property type="evidence" value="ECO:0007669"/>
    <property type="project" value="InterPro"/>
</dbReference>
<accession>A0A6A5R052</accession>
<evidence type="ECO:0000256" key="3">
    <source>
        <dbReference type="ARBA" id="ARBA00022741"/>
    </source>
</evidence>
<dbReference type="OrthoDB" id="419537at2759"/>
<sequence length="555" mass="62100">MPDLLLKRFRRRRVTIIPDPDDHRDSGHTSPATADRCWYKEPMLDFWQGLLAALERIAMLPSLLQAVLPSLSSRRRKRDALRTYDRTMDDLLREVQRLLEAPLEAAKLQQMSAALQEEFVPKLQASDICMLPSYNHKLPTGRERGTYLALDVGGSTFRIALVELNGKQDDTKHMRIVTMKSYSINEKVRQRCGTEFFDWIAERIEQALADPQVQNANGAKSFTMGLAWSFPVEQTSTRSANLLDMGKGFRATEGVLGQDLSELIMTPCRKRNLPVHLDSIINDSSATLLSRAYEDPSTRFAVILGTGFNISVHLPVSSLATTKYKGYPQAWLDEASHVLINTECSMFGKNVFPTTRWDDQLNNTHVRPDFQPFEHMISGRYLGEIVRLIIVEAVRTAGLFSGEMPEKLSEPYTLDTGTIAAMEMDNSKHYSNATAIFQQRHPLTKQPTYNDVHFVRQVSQLVSHRAAAFLATGIHALWALRTKSEGLKPEDTGHMSIGCNGSVIEKYPLYRELCQSHLDELATASGAAPKSISLEIALESAIFGAAVAVCCLEGQ</sequence>
<dbReference type="GO" id="GO:0004340">
    <property type="term" value="F:glucokinase activity"/>
    <property type="evidence" value="ECO:0007669"/>
    <property type="project" value="TreeGrafter"/>
</dbReference>
<dbReference type="CDD" id="cd24000">
    <property type="entry name" value="ASKHA_NBD_HK"/>
    <property type="match status" value="1"/>
</dbReference>
<dbReference type="AlphaFoldDB" id="A0A6A5R052"/>